<name>A0A9P5TP90_GYMJU</name>
<keyword evidence="2" id="KW-1185">Reference proteome</keyword>
<dbReference type="Proteomes" id="UP000724874">
    <property type="component" value="Unassembled WGS sequence"/>
</dbReference>
<sequence length="212" mass="23494">MSFAANPVIDKDSTSENVESAKEIWFGPGYEHEAKNQGIAPFIERTSCAELIGTRVRWRMTRLTRNNADEGIDSERREMLSLFGAFSALFNLSWDRQLQAPWDYTLLHLPSVQFHVALVADLYPQLIESELAVGEAEFVDELEGVGVVGSVLAPVLLAPEDGNGMVVPALVLATFKLFELEVVVELFKLLEPGSAIVRLCTVEDIRSLLVKC</sequence>
<evidence type="ECO:0000313" key="2">
    <source>
        <dbReference type="Proteomes" id="UP000724874"/>
    </source>
</evidence>
<dbReference type="AlphaFoldDB" id="A0A9P5TP90"/>
<protein>
    <submittedName>
        <fullName evidence="1">Uncharacterized protein</fullName>
    </submittedName>
</protein>
<proteinExistence type="predicted"/>
<accession>A0A9P5TP90</accession>
<reference evidence="1" key="1">
    <citation type="submission" date="2020-11" db="EMBL/GenBank/DDBJ databases">
        <authorList>
            <consortium name="DOE Joint Genome Institute"/>
            <person name="Ahrendt S."/>
            <person name="Riley R."/>
            <person name="Andreopoulos W."/>
            <person name="LaButti K."/>
            <person name="Pangilinan J."/>
            <person name="Ruiz-duenas F.J."/>
            <person name="Barrasa J.M."/>
            <person name="Sanchez-Garcia M."/>
            <person name="Camarero S."/>
            <person name="Miyauchi S."/>
            <person name="Serrano A."/>
            <person name="Linde D."/>
            <person name="Babiker R."/>
            <person name="Drula E."/>
            <person name="Ayuso-Fernandez I."/>
            <person name="Pacheco R."/>
            <person name="Padilla G."/>
            <person name="Ferreira P."/>
            <person name="Barriuso J."/>
            <person name="Kellner H."/>
            <person name="Castanera R."/>
            <person name="Alfaro M."/>
            <person name="Ramirez L."/>
            <person name="Pisabarro A.G."/>
            <person name="Kuo A."/>
            <person name="Tritt A."/>
            <person name="Lipzen A."/>
            <person name="He G."/>
            <person name="Yan M."/>
            <person name="Ng V."/>
            <person name="Cullen D."/>
            <person name="Martin F."/>
            <person name="Rosso M.-N."/>
            <person name="Henrissat B."/>
            <person name="Hibbett D."/>
            <person name="Martinez A.T."/>
            <person name="Grigoriev I.V."/>
        </authorList>
    </citation>
    <scope>NUCLEOTIDE SEQUENCE</scope>
    <source>
        <strain evidence="1">AH 44721</strain>
    </source>
</reference>
<organism evidence="1 2">
    <name type="scientific">Gymnopilus junonius</name>
    <name type="common">Spectacular rustgill mushroom</name>
    <name type="synonym">Gymnopilus spectabilis subsp. junonius</name>
    <dbReference type="NCBI Taxonomy" id="109634"/>
    <lineage>
        <taxon>Eukaryota</taxon>
        <taxon>Fungi</taxon>
        <taxon>Dikarya</taxon>
        <taxon>Basidiomycota</taxon>
        <taxon>Agaricomycotina</taxon>
        <taxon>Agaricomycetes</taxon>
        <taxon>Agaricomycetidae</taxon>
        <taxon>Agaricales</taxon>
        <taxon>Agaricineae</taxon>
        <taxon>Hymenogastraceae</taxon>
        <taxon>Gymnopilus</taxon>
    </lineage>
</organism>
<evidence type="ECO:0000313" key="1">
    <source>
        <dbReference type="EMBL" id="KAF8901384.1"/>
    </source>
</evidence>
<comment type="caution">
    <text evidence="1">The sequence shown here is derived from an EMBL/GenBank/DDBJ whole genome shotgun (WGS) entry which is preliminary data.</text>
</comment>
<gene>
    <name evidence="1" type="ORF">CPB84DRAFT_1747131</name>
</gene>
<dbReference type="EMBL" id="JADNYJ010000042">
    <property type="protein sequence ID" value="KAF8901384.1"/>
    <property type="molecule type" value="Genomic_DNA"/>
</dbReference>